<proteinExistence type="predicted"/>
<dbReference type="EMBL" id="JAFBFC010000001">
    <property type="protein sequence ID" value="MBM7701418.1"/>
    <property type="molecule type" value="Genomic_DNA"/>
</dbReference>
<dbReference type="Proteomes" id="UP000809829">
    <property type="component" value="Unassembled WGS sequence"/>
</dbReference>
<gene>
    <name evidence="1" type="ORF">JOC83_000244</name>
</gene>
<evidence type="ECO:0000313" key="1">
    <source>
        <dbReference type="EMBL" id="MBM7701418.1"/>
    </source>
</evidence>
<accession>A0ABS2QQC6</accession>
<keyword evidence="2" id="KW-1185">Reference proteome</keyword>
<reference evidence="1 2" key="1">
    <citation type="submission" date="2021-01" db="EMBL/GenBank/DDBJ databases">
        <title>Genomic Encyclopedia of Type Strains, Phase IV (KMG-IV): sequencing the most valuable type-strain genomes for metagenomic binning, comparative biology and taxonomic classification.</title>
        <authorList>
            <person name="Goeker M."/>
        </authorList>
    </citation>
    <scope>NUCLEOTIDE SEQUENCE [LARGE SCALE GENOMIC DNA]</scope>
    <source>
        <strain evidence="1 2">DSM 104297</strain>
    </source>
</reference>
<organism evidence="1 2">
    <name type="scientific">Priestia iocasae</name>
    <dbReference type="NCBI Taxonomy" id="2291674"/>
    <lineage>
        <taxon>Bacteria</taxon>
        <taxon>Bacillati</taxon>
        <taxon>Bacillota</taxon>
        <taxon>Bacilli</taxon>
        <taxon>Bacillales</taxon>
        <taxon>Bacillaceae</taxon>
        <taxon>Priestia</taxon>
    </lineage>
</organism>
<comment type="caution">
    <text evidence="1">The sequence shown here is derived from an EMBL/GenBank/DDBJ whole genome shotgun (WGS) entry which is preliminary data.</text>
</comment>
<evidence type="ECO:0000313" key="2">
    <source>
        <dbReference type="Proteomes" id="UP000809829"/>
    </source>
</evidence>
<protein>
    <submittedName>
        <fullName evidence="1">Uncharacterized protein</fullName>
    </submittedName>
</protein>
<sequence>MNNYLTAILFSLTAVRPFLLYKNSKNGHNALLIDNEKEVSILFRCPNCKSIDVGKIGVNQYYCWNCFIEMTISKGQVNTHQVEEDGTLSSLDDLFSDDERSVNF</sequence>
<name>A0ABS2QQC6_9BACI</name>